<evidence type="ECO:0000256" key="1">
    <source>
        <dbReference type="ARBA" id="ARBA00006315"/>
    </source>
</evidence>
<dbReference type="Proteomes" id="UP000239649">
    <property type="component" value="Unassembled WGS sequence"/>
</dbReference>
<dbReference type="PANTHER" id="PTHR11060:SF0">
    <property type="entry name" value="PROTEIN MEMO1"/>
    <property type="match status" value="1"/>
</dbReference>
<dbReference type="Gene3D" id="3.40.830.10">
    <property type="entry name" value="LigB-like"/>
    <property type="match status" value="1"/>
</dbReference>
<dbReference type="AlphaFoldDB" id="A0A2P6VDR0"/>
<proteinExistence type="inferred from homology"/>
<protein>
    <submittedName>
        <fullName evidence="2">Cell motility mediator</fullName>
    </submittedName>
</protein>
<dbReference type="PANTHER" id="PTHR11060">
    <property type="entry name" value="PROTEIN MEMO1"/>
    <property type="match status" value="1"/>
</dbReference>
<evidence type="ECO:0000313" key="2">
    <source>
        <dbReference type="EMBL" id="PSC72228.1"/>
    </source>
</evidence>
<dbReference type="NCBIfam" id="TIGR04336">
    <property type="entry name" value="AmmeMemoSam_B"/>
    <property type="match status" value="1"/>
</dbReference>
<gene>
    <name evidence="2" type="ORF">C2E20_4582</name>
</gene>
<organism evidence="2 3">
    <name type="scientific">Micractinium conductrix</name>
    <dbReference type="NCBI Taxonomy" id="554055"/>
    <lineage>
        <taxon>Eukaryota</taxon>
        <taxon>Viridiplantae</taxon>
        <taxon>Chlorophyta</taxon>
        <taxon>core chlorophytes</taxon>
        <taxon>Trebouxiophyceae</taxon>
        <taxon>Chlorellales</taxon>
        <taxon>Chlorellaceae</taxon>
        <taxon>Chlorella clade</taxon>
        <taxon>Micractinium</taxon>
    </lineage>
</organism>
<evidence type="ECO:0000313" key="3">
    <source>
        <dbReference type="Proteomes" id="UP000239649"/>
    </source>
</evidence>
<comment type="similarity">
    <text evidence="1">Belongs to the MEMO1 family.</text>
</comment>
<comment type="caution">
    <text evidence="2">The sequence shown here is derived from an EMBL/GenBank/DDBJ whole genome shotgun (WGS) entry which is preliminary data.</text>
</comment>
<accession>A0A2P6VDR0</accession>
<dbReference type="InterPro" id="IPR002737">
    <property type="entry name" value="MEMO1_fam"/>
</dbReference>
<dbReference type="CDD" id="cd07361">
    <property type="entry name" value="MEMO_like"/>
    <property type="match status" value="1"/>
</dbReference>
<dbReference type="HAMAP" id="MF_00055">
    <property type="entry name" value="MEMO1"/>
    <property type="match status" value="1"/>
</dbReference>
<dbReference type="Pfam" id="PF01875">
    <property type="entry name" value="Memo"/>
    <property type="match status" value="1"/>
</dbReference>
<keyword evidence="3" id="KW-1185">Reference proteome</keyword>
<dbReference type="EMBL" id="LHPF02000011">
    <property type="protein sequence ID" value="PSC72228.1"/>
    <property type="molecule type" value="Genomic_DNA"/>
</dbReference>
<dbReference type="OrthoDB" id="417112at2759"/>
<reference evidence="2 3" key="1">
    <citation type="journal article" date="2018" name="Plant J.">
        <title>Genome sequences of Chlorella sorokiniana UTEX 1602 and Micractinium conductrix SAG 241.80: implications to maltose excretion by a green alga.</title>
        <authorList>
            <person name="Arriola M.B."/>
            <person name="Velmurugan N."/>
            <person name="Zhang Y."/>
            <person name="Plunkett M.H."/>
            <person name="Hondzo H."/>
            <person name="Barney B.M."/>
        </authorList>
    </citation>
    <scope>NUCLEOTIDE SEQUENCE [LARGE SCALE GENOMIC DNA]</scope>
    <source>
        <strain evidence="2 3">SAG 241.80</strain>
    </source>
</reference>
<sequence>MPRVRRATHAGSWYSSLGDQLRQQLEEWLEEAEAVQGQHARAIIAPHAGYRYSGYVAAYSYNQIDPSQVRRVFLLGPSHHFYSKHCLLSPAEEYGTPLGPIRLDADVIGELRATGSFKELSPSADEAEHSLELHLPYLAHVLRGQEWSLVPVVVGALSTESEAAYGALLAPYLSDPSNLFVVSSDFCHWGSRFNYTHYDLQQGPIHASIEALDRRGMQLIEAQDAPGFAAYLRATGNTICGRHPTAVLLHALAAYHAAQPPAPRLRLRFTKYAQSQACTTPADSSVSYAAAVVLPEGSER</sequence>
<dbReference type="STRING" id="554055.A0A2P6VDR0"/>
<name>A0A2P6VDR0_9CHLO</name>